<dbReference type="RefSeq" id="WP_173064942.1">
    <property type="nucleotide sequence ID" value="NZ_AP022853.1"/>
</dbReference>
<evidence type="ECO:0000313" key="2">
    <source>
        <dbReference type="Proteomes" id="UP000502260"/>
    </source>
</evidence>
<sequence>MEWEFTPQQVVKGEAGYGLDEFRHDLMQEVGLNIPGLGQEQLEPVFSLAYDLCYWLATGKDYDEFEERFQDNNTVMFLRALREHGKANVEMLGAILQRMIMDGVEAGLSVDDAVDRVAAHQSELVRQGGVTLG</sequence>
<organism evidence="1 2">
    <name type="scientific">Sulfurimicrobium lacus</name>
    <dbReference type="NCBI Taxonomy" id="2715678"/>
    <lineage>
        <taxon>Bacteria</taxon>
        <taxon>Pseudomonadati</taxon>
        <taxon>Pseudomonadota</taxon>
        <taxon>Betaproteobacteria</taxon>
        <taxon>Nitrosomonadales</taxon>
        <taxon>Sulfuricellaceae</taxon>
        <taxon>Sulfurimicrobium</taxon>
    </lineage>
</organism>
<dbReference type="AlphaFoldDB" id="A0A6F8VF67"/>
<protein>
    <submittedName>
        <fullName evidence="1">Uncharacterized protein</fullName>
    </submittedName>
</protein>
<accession>A0A6F8VF67</accession>
<dbReference type="EMBL" id="AP022853">
    <property type="protein sequence ID" value="BCB27405.1"/>
    <property type="molecule type" value="Genomic_DNA"/>
</dbReference>
<gene>
    <name evidence="1" type="ORF">SKTS_22910</name>
</gene>
<name>A0A6F8VF67_9PROT</name>
<proteinExistence type="predicted"/>
<keyword evidence="2" id="KW-1185">Reference proteome</keyword>
<evidence type="ECO:0000313" key="1">
    <source>
        <dbReference type="EMBL" id="BCB27405.1"/>
    </source>
</evidence>
<reference evidence="2" key="1">
    <citation type="submission" date="2020-03" db="EMBL/GenBank/DDBJ databases">
        <title>Complete genome sequence of sulfur-oxidizing bacterium skT11.</title>
        <authorList>
            <person name="Kanda M."/>
            <person name="Kojima H."/>
            <person name="Fukui M."/>
        </authorList>
    </citation>
    <scope>NUCLEOTIDE SEQUENCE [LARGE SCALE GENOMIC DNA]</scope>
    <source>
        <strain evidence="2">skT11</strain>
    </source>
</reference>
<dbReference type="KEGG" id="slac:SKTS_22910"/>
<dbReference type="Proteomes" id="UP000502260">
    <property type="component" value="Chromosome"/>
</dbReference>